<comment type="caution">
    <text evidence="1">The sequence shown here is derived from an EMBL/GenBank/DDBJ whole genome shotgun (WGS) entry which is preliminary data.</text>
</comment>
<proteinExistence type="predicted"/>
<evidence type="ECO:0000313" key="2">
    <source>
        <dbReference type="Proteomes" id="UP000693970"/>
    </source>
</evidence>
<dbReference type="AlphaFoldDB" id="A0A9K3M0X0"/>
<accession>A0A9K3M0X0</accession>
<organism evidence="1 2">
    <name type="scientific">Nitzschia inconspicua</name>
    <dbReference type="NCBI Taxonomy" id="303405"/>
    <lineage>
        <taxon>Eukaryota</taxon>
        <taxon>Sar</taxon>
        <taxon>Stramenopiles</taxon>
        <taxon>Ochrophyta</taxon>
        <taxon>Bacillariophyta</taxon>
        <taxon>Bacillariophyceae</taxon>
        <taxon>Bacillariophycidae</taxon>
        <taxon>Bacillariales</taxon>
        <taxon>Bacillariaceae</taxon>
        <taxon>Nitzschia</taxon>
    </lineage>
</organism>
<protein>
    <submittedName>
        <fullName evidence="1">Uncharacterized protein</fullName>
    </submittedName>
</protein>
<sequence>MRFSLRKVPESFLNDAPWIFKSELELNIPINDCWKILQDDNAWKDWHPEVRGILWMTDERAAGTSRTVKFSDPVFNTLLAGPLKIWEDFDVWEDTDTMKRMSFHCPYMSRPNLLTYSALREEFCVVKTGENSCKFTRRVAVQPSFLTRRALGCIVYPRMKSILEVKSPMKFLELYNKKIDSTDKMVEEEITTRP</sequence>
<dbReference type="EMBL" id="JAGRRH010000004">
    <property type="protein sequence ID" value="KAG7371445.1"/>
    <property type="molecule type" value="Genomic_DNA"/>
</dbReference>
<keyword evidence="2" id="KW-1185">Reference proteome</keyword>
<evidence type="ECO:0000313" key="1">
    <source>
        <dbReference type="EMBL" id="KAG7371445.1"/>
    </source>
</evidence>
<reference evidence="1" key="2">
    <citation type="submission" date="2021-04" db="EMBL/GenBank/DDBJ databases">
        <authorList>
            <person name="Podell S."/>
        </authorList>
    </citation>
    <scope>NUCLEOTIDE SEQUENCE</scope>
    <source>
        <strain evidence="1">Hildebrandi</strain>
    </source>
</reference>
<dbReference type="OrthoDB" id="10450568at2759"/>
<name>A0A9K3M0X0_9STRA</name>
<dbReference type="Proteomes" id="UP000693970">
    <property type="component" value="Unassembled WGS sequence"/>
</dbReference>
<gene>
    <name evidence="1" type="ORF">IV203_020015</name>
</gene>
<reference evidence="1" key="1">
    <citation type="journal article" date="2021" name="Sci. Rep.">
        <title>Diploid genomic architecture of Nitzschia inconspicua, an elite biomass production diatom.</title>
        <authorList>
            <person name="Oliver A."/>
            <person name="Podell S."/>
            <person name="Pinowska A."/>
            <person name="Traller J.C."/>
            <person name="Smith S.R."/>
            <person name="McClure R."/>
            <person name="Beliaev A."/>
            <person name="Bohutskyi P."/>
            <person name="Hill E.A."/>
            <person name="Rabines A."/>
            <person name="Zheng H."/>
            <person name="Allen L.Z."/>
            <person name="Kuo A."/>
            <person name="Grigoriev I.V."/>
            <person name="Allen A.E."/>
            <person name="Hazlebeck D."/>
            <person name="Allen E.E."/>
        </authorList>
    </citation>
    <scope>NUCLEOTIDE SEQUENCE</scope>
    <source>
        <strain evidence="1">Hildebrandi</strain>
    </source>
</reference>